<dbReference type="InterPro" id="IPR001431">
    <property type="entry name" value="Pept_M16_Zn_BS"/>
</dbReference>
<dbReference type="GO" id="GO:0006508">
    <property type="term" value="P:proteolysis"/>
    <property type="evidence" value="ECO:0007669"/>
    <property type="project" value="UniProtKB-KW"/>
</dbReference>
<dbReference type="Proteomes" id="UP001314181">
    <property type="component" value="Unassembled WGS sequence"/>
</dbReference>
<accession>A0ABP0ETM6</accession>
<keyword evidence="8" id="KW-0378">Hydrolase</keyword>
<evidence type="ECO:0000259" key="7">
    <source>
        <dbReference type="Pfam" id="PF05193"/>
    </source>
</evidence>
<reference evidence="8 9" key="1">
    <citation type="submission" date="2024-01" db="EMBL/GenBank/DDBJ databases">
        <authorList>
            <person name="Kunselman E."/>
        </authorList>
    </citation>
    <scope>NUCLEOTIDE SEQUENCE [LARGE SCALE GENOMIC DNA]</scope>
    <source>
        <strain evidence="8">2 abalone samples</strain>
    </source>
</reference>
<dbReference type="PANTHER" id="PTHR11851:SF49">
    <property type="entry name" value="MITOCHONDRIAL-PROCESSING PEPTIDASE SUBUNIT ALPHA"/>
    <property type="match status" value="1"/>
</dbReference>
<keyword evidence="9" id="KW-1185">Reference proteome</keyword>
<dbReference type="Pfam" id="PF00675">
    <property type="entry name" value="Peptidase_M16"/>
    <property type="match status" value="1"/>
</dbReference>
<evidence type="ECO:0000256" key="4">
    <source>
        <dbReference type="ARBA" id="ARBA00023049"/>
    </source>
</evidence>
<evidence type="ECO:0000256" key="1">
    <source>
        <dbReference type="ARBA" id="ARBA00001947"/>
    </source>
</evidence>
<name>A0ABP0ETM6_9RICK</name>
<sequence length="438" mass="49326">MPSTQHPEPLVFTLSNGIKLIVDAIDGIESIAVSIWIKVGSRFEEKSQSGLSHFLEHMAFKGTKLQNAKQLAIAFDNVGAYFNACTARDYTSYYAKAMKEDLPMIVKNLADILINSTFPKDEIEKEREVILQEISRTNDTPDDLIFDKYMEVCYPNQPLGLSILGDKKFVASFTQDDLFSYFRKHYTADNTIISVAGNCTDPEKICNLFEENFANMPISEGIKNPRHISAQYQKNFSIDRRNLEQVQLIFSTQSTNNCSSSGNIRPYIAANLYSAILGGGMSSRLFQSIRENLGLAYAVSSYTSAYNDVGLFSIYAGVSPENVKHLIQEILLEIKKSSTIDNSELERAKKQYTVPLRTLREDCLVISRKNGRNFMIYNKVFDIQEIINIVNNTTISEIQNVASNIIDASKDASIAAIGNISEMINDKWLFEKINSIMY</sequence>
<evidence type="ECO:0000259" key="6">
    <source>
        <dbReference type="Pfam" id="PF00675"/>
    </source>
</evidence>
<dbReference type="InterPro" id="IPR011249">
    <property type="entry name" value="Metalloenz_LuxS/M16"/>
</dbReference>
<evidence type="ECO:0000313" key="9">
    <source>
        <dbReference type="Proteomes" id="UP001314181"/>
    </source>
</evidence>
<evidence type="ECO:0000256" key="3">
    <source>
        <dbReference type="ARBA" id="ARBA00022670"/>
    </source>
</evidence>
<proteinExistence type="inferred from homology"/>
<dbReference type="SUPFAM" id="SSF63411">
    <property type="entry name" value="LuxS/MPP-like metallohydrolase"/>
    <property type="match status" value="2"/>
</dbReference>
<evidence type="ECO:0000256" key="5">
    <source>
        <dbReference type="RuleBase" id="RU004447"/>
    </source>
</evidence>
<comment type="cofactor">
    <cofactor evidence="1">
        <name>Zn(2+)</name>
        <dbReference type="ChEBI" id="CHEBI:29105"/>
    </cofactor>
</comment>
<gene>
    <name evidence="8" type="ORF">CAXC1_100006</name>
</gene>
<feature type="domain" description="Peptidase M16 N-terminal" evidence="6">
    <location>
        <begin position="30"/>
        <end position="166"/>
    </location>
</feature>
<organism evidence="8 9">
    <name type="scientific">Candidatus Xenohaliotis californiensis</name>
    <dbReference type="NCBI Taxonomy" id="84677"/>
    <lineage>
        <taxon>Bacteria</taxon>
        <taxon>Pseudomonadati</taxon>
        <taxon>Pseudomonadota</taxon>
        <taxon>Alphaproteobacteria</taxon>
        <taxon>Rickettsiales</taxon>
        <taxon>Anaplasmataceae</taxon>
        <taxon>Candidatus Xenohaliotis</taxon>
    </lineage>
</organism>
<dbReference type="InterPro" id="IPR050361">
    <property type="entry name" value="MPP/UQCRC_Complex"/>
</dbReference>
<dbReference type="EMBL" id="CAWVOK010000001">
    <property type="protein sequence ID" value="CAK8162277.1"/>
    <property type="molecule type" value="Genomic_DNA"/>
</dbReference>
<dbReference type="Pfam" id="PF05193">
    <property type="entry name" value="Peptidase_M16_C"/>
    <property type="match status" value="1"/>
</dbReference>
<comment type="similarity">
    <text evidence="2 5">Belongs to the peptidase M16 family.</text>
</comment>
<comment type="caution">
    <text evidence="8">The sequence shown here is derived from an EMBL/GenBank/DDBJ whole genome shotgun (WGS) entry which is preliminary data.</text>
</comment>
<dbReference type="Gene3D" id="3.30.830.10">
    <property type="entry name" value="Metalloenzyme, LuxS/M16 peptidase-like"/>
    <property type="match status" value="2"/>
</dbReference>
<evidence type="ECO:0000256" key="2">
    <source>
        <dbReference type="ARBA" id="ARBA00007261"/>
    </source>
</evidence>
<dbReference type="GO" id="GO:0008233">
    <property type="term" value="F:peptidase activity"/>
    <property type="evidence" value="ECO:0007669"/>
    <property type="project" value="UniProtKB-KW"/>
</dbReference>
<protein>
    <submittedName>
        <fullName evidence="8">Uncharacterized zinc protease RP219</fullName>
        <ecNumber evidence="8">3.4.24.-</ecNumber>
    </submittedName>
</protein>
<dbReference type="InterPro" id="IPR011765">
    <property type="entry name" value="Pept_M16_N"/>
</dbReference>
<dbReference type="PANTHER" id="PTHR11851">
    <property type="entry name" value="METALLOPROTEASE"/>
    <property type="match status" value="1"/>
</dbReference>
<dbReference type="InterPro" id="IPR007863">
    <property type="entry name" value="Peptidase_M16_C"/>
</dbReference>
<keyword evidence="4" id="KW-0482">Metalloprotease</keyword>
<keyword evidence="3 8" id="KW-0645">Protease</keyword>
<dbReference type="EC" id="3.4.24.-" evidence="8"/>
<feature type="domain" description="Peptidase M16 C-terminal" evidence="7">
    <location>
        <begin position="172"/>
        <end position="352"/>
    </location>
</feature>
<dbReference type="PROSITE" id="PS00143">
    <property type="entry name" value="INSULINASE"/>
    <property type="match status" value="1"/>
</dbReference>
<evidence type="ECO:0000313" key="8">
    <source>
        <dbReference type="EMBL" id="CAK8162277.1"/>
    </source>
</evidence>
<dbReference type="RefSeq" id="WP_338363227.1">
    <property type="nucleotide sequence ID" value="NZ_CAWVOK010000001.1"/>
</dbReference>